<organism evidence="1">
    <name type="scientific">Anguilla anguilla</name>
    <name type="common">European freshwater eel</name>
    <name type="synonym">Muraena anguilla</name>
    <dbReference type="NCBI Taxonomy" id="7936"/>
    <lineage>
        <taxon>Eukaryota</taxon>
        <taxon>Metazoa</taxon>
        <taxon>Chordata</taxon>
        <taxon>Craniata</taxon>
        <taxon>Vertebrata</taxon>
        <taxon>Euteleostomi</taxon>
        <taxon>Actinopterygii</taxon>
        <taxon>Neopterygii</taxon>
        <taxon>Teleostei</taxon>
        <taxon>Anguilliformes</taxon>
        <taxon>Anguillidae</taxon>
        <taxon>Anguilla</taxon>
    </lineage>
</organism>
<sequence length="24" mass="2664">MQDFLALLFTIKVSSTVFNPAHSP</sequence>
<reference evidence="1" key="2">
    <citation type="journal article" date="2015" name="Fish Shellfish Immunol.">
        <title>Early steps in the European eel (Anguilla anguilla)-Vibrio vulnificus interaction in the gills: Role of the RtxA13 toxin.</title>
        <authorList>
            <person name="Callol A."/>
            <person name="Pajuelo D."/>
            <person name="Ebbesson L."/>
            <person name="Teles M."/>
            <person name="MacKenzie S."/>
            <person name="Amaro C."/>
        </authorList>
    </citation>
    <scope>NUCLEOTIDE SEQUENCE</scope>
</reference>
<name>A0A0E9QDJ4_ANGAN</name>
<dbReference type="EMBL" id="GBXM01094389">
    <property type="protein sequence ID" value="JAH14188.1"/>
    <property type="molecule type" value="Transcribed_RNA"/>
</dbReference>
<proteinExistence type="predicted"/>
<dbReference type="AlphaFoldDB" id="A0A0E9QDJ4"/>
<accession>A0A0E9QDJ4</accession>
<reference evidence="1" key="1">
    <citation type="submission" date="2014-11" db="EMBL/GenBank/DDBJ databases">
        <authorList>
            <person name="Amaro Gonzalez C."/>
        </authorList>
    </citation>
    <scope>NUCLEOTIDE SEQUENCE</scope>
</reference>
<evidence type="ECO:0000313" key="1">
    <source>
        <dbReference type="EMBL" id="JAH14188.1"/>
    </source>
</evidence>
<protein>
    <submittedName>
        <fullName evidence="1">Uncharacterized protein</fullName>
    </submittedName>
</protein>